<feature type="non-terminal residue" evidence="1">
    <location>
        <position position="83"/>
    </location>
</feature>
<protein>
    <submittedName>
        <fullName evidence="1">Uncharacterized protein</fullName>
    </submittedName>
</protein>
<dbReference type="EMBL" id="BART01003893">
    <property type="protein sequence ID" value="GAG63186.1"/>
    <property type="molecule type" value="Genomic_DNA"/>
</dbReference>
<dbReference type="AlphaFoldDB" id="X1ATK5"/>
<evidence type="ECO:0000313" key="1">
    <source>
        <dbReference type="EMBL" id="GAG63186.1"/>
    </source>
</evidence>
<sequence>MLTQALATAAGDAYQHLFAWYIGKLCLDPLEEFQKLFCLTAFVTLVVLPEYFIGLLTNDNGFDRGRTYIYSSTKLNGAHIPPV</sequence>
<accession>X1ATK5</accession>
<proteinExistence type="predicted"/>
<gene>
    <name evidence="1" type="ORF">S01H4_10273</name>
</gene>
<reference evidence="1" key="1">
    <citation type="journal article" date="2014" name="Front. Microbiol.">
        <title>High frequency of phylogenetically diverse reductive dehalogenase-homologous genes in deep subseafloor sedimentary metagenomes.</title>
        <authorList>
            <person name="Kawai M."/>
            <person name="Futagami T."/>
            <person name="Toyoda A."/>
            <person name="Takaki Y."/>
            <person name="Nishi S."/>
            <person name="Hori S."/>
            <person name="Arai W."/>
            <person name="Tsubouchi T."/>
            <person name="Morono Y."/>
            <person name="Uchiyama I."/>
            <person name="Ito T."/>
            <person name="Fujiyama A."/>
            <person name="Inagaki F."/>
            <person name="Takami H."/>
        </authorList>
    </citation>
    <scope>NUCLEOTIDE SEQUENCE</scope>
    <source>
        <strain evidence="1">Expedition CK06-06</strain>
    </source>
</reference>
<comment type="caution">
    <text evidence="1">The sequence shown here is derived from an EMBL/GenBank/DDBJ whole genome shotgun (WGS) entry which is preliminary data.</text>
</comment>
<name>X1ATK5_9ZZZZ</name>
<organism evidence="1">
    <name type="scientific">marine sediment metagenome</name>
    <dbReference type="NCBI Taxonomy" id="412755"/>
    <lineage>
        <taxon>unclassified sequences</taxon>
        <taxon>metagenomes</taxon>
        <taxon>ecological metagenomes</taxon>
    </lineage>
</organism>